<keyword evidence="8" id="KW-1185">Reference proteome</keyword>
<dbReference type="Gene3D" id="3.40.190.80">
    <property type="match status" value="1"/>
</dbReference>
<gene>
    <name evidence="7" type="ORF">HPC62_04225</name>
</gene>
<dbReference type="EMBL" id="CP053661">
    <property type="protein sequence ID" value="QKD81494.1"/>
    <property type="molecule type" value="Genomic_DNA"/>
</dbReference>
<dbReference type="AlphaFoldDB" id="A0A6M8B3T3"/>
<proteinExistence type="predicted"/>
<evidence type="ECO:0000256" key="1">
    <source>
        <dbReference type="ARBA" id="ARBA00001625"/>
    </source>
</evidence>
<keyword evidence="3 6" id="KW-0460">Magnesium</keyword>
<evidence type="ECO:0000256" key="4">
    <source>
        <dbReference type="ARBA" id="ARBA00041694"/>
    </source>
</evidence>
<dbReference type="InterPro" id="IPR050725">
    <property type="entry name" value="CysQ/Inositol_MonoPase"/>
</dbReference>
<evidence type="ECO:0000256" key="6">
    <source>
        <dbReference type="PIRSR" id="PIRSR600760-2"/>
    </source>
</evidence>
<dbReference type="PANTHER" id="PTHR43028:SF5">
    <property type="entry name" value="3'(2'),5'-BISPHOSPHATE NUCLEOTIDASE 1"/>
    <property type="match status" value="1"/>
</dbReference>
<feature type="binding site" evidence="6">
    <location>
        <position position="91"/>
    </location>
    <ligand>
        <name>Mg(2+)</name>
        <dbReference type="ChEBI" id="CHEBI:18420"/>
        <label>1</label>
        <note>catalytic</note>
    </ligand>
</feature>
<dbReference type="PRINTS" id="PR00377">
    <property type="entry name" value="IMPHPHTASES"/>
</dbReference>
<feature type="binding site" evidence="6">
    <location>
        <position position="219"/>
    </location>
    <ligand>
        <name>Mg(2+)</name>
        <dbReference type="ChEBI" id="CHEBI:18420"/>
        <label>1</label>
        <note>catalytic</note>
    </ligand>
</feature>
<dbReference type="PANTHER" id="PTHR43028">
    <property type="entry name" value="3'(2'),5'-BISPHOSPHATE NUCLEOTIDASE 1"/>
    <property type="match status" value="1"/>
</dbReference>
<evidence type="ECO:0000256" key="2">
    <source>
        <dbReference type="ARBA" id="ARBA00022723"/>
    </source>
</evidence>
<evidence type="ECO:0000313" key="7">
    <source>
        <dbReference type="EMBL" id="QKD81494.1"/>
    </source>
</evidence>
<dbReference type="SUPFAM" id="SSF56655">
    <property type="entry name" value="Carbohydrate phosphatase"/>
    <property type="match status" value="1"/>
</dbReference>
<comment type="catalytic activity">
    <reaction evidence="1">
        <text>adenosine 3',5'-bisphosphate + H2O = AMP + phosphate</text>
        <dbReference type="Rhea" id="RHEA:10040"/>
        <dbReference type="ChEBI" id="CHEBI:15377"/>
        <dbReference type="ChEBI" id="CHEBI:43474"/>
        <dbReference type="ChEBI" id="CHEBI:58343"/>
        <dbReference type="ChEBI" id="CHEBI:456215"/>
        <dbReference type="EC" id="3.1.3.7"/>
    </reaction>
</comment>
<sequence length="283" mass="30742">MQKLSDDQLAAINRLVVDCGRRSLDLAAGSFKVYEKGLDDYVTDVDRALDAQLAGGLTALFPADGVISEENAASRRQFSQQAGRLWLVDPLDGTEDFIHGKPHYSVMVGVLEQGRPTAGWIYAPVFDQLYFGGEELGLFGQAGAGEVVPLMPTQPELTGDRLPVLIGTKDARRYGESILRHIPQAQFGFIGSFGLKVLEVIQGRAALYIYLNRRVKLWDTVGPLALARAAGLVCCDLDGKPIGFDTAALDPDTLTHQQPILVGWPPSFDPLLPLLQRAIADVD</sequence>
<feature type="binding site" evidence="6">
    <location>
        <position position="92"/>
    </location>
    <ligand>
        <name>Mg(2+)</name>
        <dbReference type="ChEBI" id="CHEBI:18420"/>
        <label>1</label>
        <note>catalytic</note>
    </ligand>
</feature>
<dbReference type="KEGG" id="theu:HPC62_04225"/>
<accession>A0A6M8B3T3</accession>
<dbReference type="Proteomes" id="UP000505210">
    <property type="component" value="Chromosome"/>
</dbReference>
<keyword evidence="2 6" id="KW-0479">Metal-binding</keyword>
<dbReference type="Pfam" id="PF00459">
    <property type="entry name" value="Inositol_P"/>
    <property type="match status" value="1"/>
</dbReference>
<organism evidence="7 8">
    <name type="scientific">Thermoleptolyngbya sichuanensis A183</name>
    <dbReference type="NCBI Taxonomy" id="2737172"/>
    <lineage>
        <taxon>Bacteria</taxon>
        <taxon>Bacillati</taxon>
        <taxon>Cyanobacteriota</taxon>
        <taxon>Cyanophyceae</taxon>
        <taxon>Oculatellales</taxon>
        <taxon>Oculatellaceae</taxon>
        <taxon>Thermoleptolyngbya</taxon>
        <taxon>Thermoleptolyngbya sichuanensis</taxon>
    </lineage>
</organism>
<dbReference type="InterPro" id="IPR020583">
    <property type="entry name" value="Inositol_monoP_metal-BS"/>
</dbReference>
<evidence type="ECO:0000256" key="5">
    <source>
        <dbReference type="ARBA" id="ARBA00042530"/>
    </source>
</evidence>
<protein>
    <recommendedName>
        <fullName evidence="4">3'(2'),5-bisphosphonucleoside 3'(2')-phosphohydrolase</fullName>
    </recommendedName>
    <alternativeName>
        <fullName evidence="5">DPNPase</fullName>
    </alternativeName>
</protein>
<dbReference type="Gene3D" id="3.30.540.10">
    <property type="entry name" value="Fructose-1,6-Bisphosphatase, subunit A, domain 1"/>
    <property type="match status" value="1"/>
</dbReference>
<dbReference type="PROSITE" id="PS00629">
    <property type="entry name" value="IMP_1"/>
    <property type="match status" value="1"/>
</dbReference>
<dbReference type="RefSeq" id="WP_172353892.1">
    <property type="nucleotide sequence ID" value="NZ_CP053661.1"/>
</dbReference>
<comment type="cofactor">
    <cofactor evidence="6">
        <name>Mg(2+)</name>
        <dbReference type="ChEBI" id="CHEBI:18420"/>
    </cofactor>
</comment>
<evidence type="ECO:0000256" key="3">
    <source>
        <dbReference type="ARBA" id="ARBA00022842"/>
    </source>
</evidence>
<feature type="binding site" evidence="6">
    <location>
        <position position="69"/>
    </location>
    <ligand>
        <name>Mg(2+)</name>
        <dbReference type="ChEBI" id="CHEBI:18420"/>
        <label>1</label>
        <note>catalytic</note>
    </ligand>
</feature>
<name>A0A6M8B3T3_9CYAN</name>
<evidence type="ECO:0000313" key="8">
    <source>
        <dbReference type="Proteomes" id="UP000505210"/>
    </source>
</evidence>
<reference evidence="7 8" key="1">
    <citation type="submission" date="2020-05" db="EMBL/GenBank/DDBJ databases">
        <title>Complete genome sequence of of a novel Thermoleptolyngbya strain isolated from hot springs of Ganzi, Sichuan China.</title>
        <authorList>
            <person name="Tang J."/>
            <person name="Daroch M."/>
            <person name="Li L."/>
            <person name="Waleron K."/>
            <person name="Waleron M."/>
            <person name="Waleron M."/>
        </authorList>
    </citation>
    <scope>NUCLEOTIDE SEQUENCE [LARGE SCALE GENOMIC DNA]</scope>
    <source>
        <strain evidence="7 8">PKUAC-SCTA183</strain>
    </source>
</reference>
<dbReference type="InterPro" id="IPR000760">
    <property type="entry name" value="Inositol_monophosphatase-like"/>
</dbReference>
<dbReference type="GO" id="GO:0008441">
    <property type="term" value="F:3'(2'),5'-bisphosphate nucleotidase activity"/>
    <property type="evidence" value="ECO:0007669"/>
    <property type="project" value="UniProtKB-EC"/>
</dbReference>
<feature type="binding site" evidence="6">
    <location>
        <position position="89"/>
    </location>
    <ligand>
        <name>Mg(2+)</name>
        <dbReference type="ChEBI" id="CHEBI:18420"/>
        <label>1</label>
        <note>catalytic</note>
    </ligand>
</feature>
<dbReference type="GO" id="GO:0046872">
    <property type="term" value="F:metal ion binding"/>
    <property type="evidence" value="ECO:0007669"/>
    <property type="project" value="UniProtKB-KW"/>
</dbReference>